<feature type="transmembrane region" description="Helical" evidence="1">
    <location>
        <begin position="12"/>
        <end position="32"/>
    </location>
</feature>
<keyword evidence="3" id="KW-1185">Reference proteome</keyword>
<evidence type="ECO:0000256" key="1">
    <source>
        <dbReference type="SAM" id="Phobius"/>
    </source>
</evidence>
<keyword evidence="1" id="KW-0812">Transmembrane</keyword>
<name>A0A495LZ47_9FLAO</name>
<proteinExistence type="predicted"/>
<evidence type="ECO:0000313" key="2">
    <source>
        <dbReference type="EMBL" id="RKS18408.1"/>
    </source>
</evidence>
<evidence type="ECO:0000313" key="3">
    <source>
        <dbReference type="Proteomes" id="UP000277579"/>
    </source>
</evidence>
<sequence>MGCFFVKVSDKYKQIVFLMYSFTGIKYAFYFLGNKRHASSSKTLR</sequence>
<accession>A0A495LZ47</accession>
<comment type="caution">
    <text evidence="2">The sequence shown here is derived from an EMBL/GenBank/DDBJ whole genome shotgun (WGS) entry which is preliminary data.</text>
</comment>
<dbReference type="EMBL" id="RBLC01000006">
    <property type="protein sequence ID" value="RKS18408.1"/>
    <property type="molecule type" value="Genomic_DNA"/>
</dbReference>
<organism evidence="2 3">
    <name type="scientific">Flavobacterium endophyticum</name>
    <dbReference type="NCBI Taxonomy" id="1540163"/>
    <lineage>
        <taxon>Bacteria</taxon>
        <taxon>Pseudomonadati</taxon>
        <taxon>Bacteroidota</taxon>
        <taxon>Flavobacteriia</taxon>
        <taxon>Flavobacteriales</taxon>
        <taxon>Flavobacteriaceae</taxon>
        <taxon>Flavobacterium</taxon>
    </lineage>
</organism>
<gene>
    <name evidence="2" type="ORF">CLV94_3215</name>
</gene>
<keyword evidence="1" id="KW-1133">Transmembrane helix</keyword>
<reference evidence="2 3" key="1">
    <citation type="submission" date="2018-10" db="EMBL/GenBank/DDBJ databases">
        <title>Genomic Encyclopedia of Archaeal and Bacterial Type Strains, Phase II (KMG-II): from individual species to whole genera.</title>
        <authorList>
            <person name="Goeker M."/>
        </authorList>
    </citation>
    <scope>NUCLEOTIDE SEQUENCE [LARGE SCALE GENOMIC DNA]</scope>
    <source>
        <strain evidence="2 3">DSM 29537</strain>
    </source>
</reference>
<dbReference type="Proteomes" id="UP000277579">
    <property type="component" value="Unassembled WGS sequence"/>
</dbReference>
<keyword evidence="1" id="KW-0472">Membrane</keyword>
<dbReference type="AlphaFoldDB" id="A0A495LZ47"/>
<protein>
    <submittedName>
        <fullName evidence="2">Uncharacterized protein</fullName>
    </submittedName>
</protein>